<sequence length="137" mass="15735">MEVVRVYHWYGLRRRCDRLVPPAVVLVELSKLVLPRGIPQIVSVSDLRNSKHKTKQTHNTRFYPGSDLLSTGVLRPVPEQQLRIPLPRVMSPLWTLTPSSSWSSFNPKGITTPWIPHQVLLQHEGNYNPLDTTPEIR</sequence>
<dbReference type="Proteomes" id="UP000652761">
    <property type="component" value="Unassembled WGS sequence"/>
</dbReference>
<gene>
    <name evidence="1" type="ORF">Taro_020722</name>
</gene>
<accession>A0A843UZI4</accession>
<evidence type="ECO:0000313" key="2">
    <source>
        <dbReference type="Proteomes" id="UP000652761"/>
    </source>
</evidence>
<organism evidence="1 2">
    <name type="scientific">Colocasia esculenta</name>
    <name type="common">Wild taro</name>
    <name type="synonym">Arum esculentum</name>
    <dbReference type="NCBI Taxonomy" id="4460"/>
    <lineage>
        <taxon>Eukaryota</taxon>
        <taxon>Viridiplantae</taxon>
        <taxon>Streptophyta</taxon>
        <taxon>Embryophyta</taxon>
        <taxon>Tracheophyta</taxon>
        <taxon>Spermatophyta</taxon>
        <taxon>Magnoliopsida</taxon>
        <taxon>Liliopsida</taxon>
        <taxon>Araceae</taxon>
        <taxon>Aroideae</taxon>
        <taxon>Colocasieae</taxon>
        <taxon>Colocasia</taxon>
    </lineage>
</organism>
<name>A0A843UZI4_COLES</name>
<proteinExistence type="predicted"/>
<dbReference type="EMBL" id="NMUH01001034">
    <property type="protein sequence ID" value="MQL88166.1"/>
    <property type="molecule type" value="Genomic_DNA"/>
</dbReference>
<protein>
    <submittedName>
        <fullName evidence="1">Uncharacterized protein</fullName>
    </submittedName>
</protein>
<comment type="caution">
    <text evidence="1">The sequence shown here is derived from an EMBL/GenBank/DDBJ whole genome shotgun (WGS) entry which is preliminary data.</text>
</comment>
<keyword evidence="2" id="KW-1185">Reference proteome</keyword>
<reference evidence="1" key="1">
    <citation type="submission" date="2017-07" db="EMBL/GenBank/DDBJ databases">
        <title>Taro Niue Genome Assembly and Annotation.</title>
        <authorList>
            <person name="Atibalentja N."/>
            <person name="Keating K."/>
            <person name="Fields C.J."/>
        </authorList>
    </citation>
    <scope>NUCLEOTIDE SEQUENCE</scope>
    <source>
        <strain evidence="1">Niue_2</strain>
        <tissue evidence="1">Leaf</tissue>
    </source>
</reference>
<dbReference type="AlphaFoldDB" id="A0A843UZI4"/>
<evidence type="ECO:0000313" key="1">
    <source>
        <dbReference type="EMBL" id="MQL88166.1"/>
    </source>
</evidence>